<evidence type="ECO:0000313" key="3">
    <source>
        <dbReference type="Proteomes" id="UP001219525"/>
    </source>
</evidence>
<dbReference type="Pfam" id="PF22936">
    <property type="entry name" value="Pol_BBD"/>
    <property type="match status" value="1"/>
</dbReference>
<dbReference type="AlphaFoldDB" id="A0AAD6V7D9"/>
<protein>
    <recommendedName>
        <fullName evidence="1">Retrovirus-related Pol polyprotein from transposon TNT 1-94-like beta-barrel domain-containing protein</fullName>
    </recommendedName>
</protein>
<gene>
    <name evidence="2" type="ORF">GGX14DRAFT_323017</name>
</gene>
<feature type="non-terminal residue" evidence="2">
    <location>
        <position position="1"/>
    </location>
</feature>
<evidence type="ECO:0000259" key="1">
    <source>
        <dbReference type="Pfam" id="PF22936"/>
    </source>
</evidence>
<organism evidence="2 3">
    <name type="scientific">Mycena pura</name>
    <dbReference type="NCBI Taxonomy" id="153505"/>
    <lineage>
        <taxon>Eukaryota</taxon>
        <taxon>Fungi</taxon>
        <taxon>Dikarya</taxon>
        <taxon>Basidiomycota</taxon>
        <taxon>Agaricomycotina</taxon>
        <taxon>Agaricomycetes</taxon>
        <taxon>Agaricomycetidae</taxon>
        <taxon>Agaricales</taxon>
        <taxon>Marasmiineae</taxon>
        <taxon>Mycenaceae</taxon>
        <taxon>Mycena</taxon>
    </lineage>
</organism>
<dbReference type="Proteomes" id="UP001219525">
    <property type="component" value="Unassembled WGS sequence"/>
</dbReference>
<name>A0AAD6V7D9_9AGAR</name>
<keyword evidence="3" id="KW-1185">Reference proteome</keyword>
<reference evidence="2" key="1">
    <citation type="submission" date="2023-03" db="EMBL/GenBank/DDBJ databases">
        <title>Massive genome expansion in bonnet fungi (Mycena s.s.) driven by repeated elements and novel gene families across ecological guilds.</title>
        <authorList>
            <consortium name="Lawrence Berkeley National Laboratory"/>
            <person name="Harder C.B."/>
            <person name="Miyauchi S."/>
            <person name="Viragh M."/>
            <person name="Kuo A."/>
            <person name="Thoen E."/>
            <person name="Andreopoulos B."/>
            <person name="Lu D."/>
            <person name="Skrede I."/>
            <person name="Drula E."/>
            <person name="Henrissat B."/>
            <person name="Morin E."/>
            <person name="Kohler A."/>
            <person name="Barry K."/>
            <person name="LaButti K."/>
            <person name="Morin E."/>
            <person name="Salamov A."/>
            <person name="Lipzen A."/>
            <person name="Mereny Z."/>
            <person name="Hegedus B."/>
            <person name="Baldrian P."/>
            <person name="Stursova M."/>
            <person name="Weitz H."/>
            <person name="Taylor A."/>
            <person name="Grigoriev I.V."/>
            <person name="Nagy L.G."/>
            <person name="Martin F."/>
            <person name="Kauserud H."/>
        </authorList>
    </citation>
    <scope>NUCLEOTIDE SEQUENCE</scope>
    <source>
        <strain evidence="2">9144</strain>
    </source>
</reference>
<feature type="non-terminal residue" evidence="2">
    <location>
        <position position="103"/>
    </location>
</feature>
<dbReference type="InterPro" id="IPR054722">
    <property type="entry name" value="PolX-like_BBD"/>
</dbReference>
<feature type="domain" description="Retrovirus-related Pol polyprotein from transposon TNT 1-94-like beta-barrel" evidence="1">
    <location>
        <begin position="1"/>
        <end position="68"/>
    </location>
</feature>
<dbReference type="EMBL" id="JARJCW010000045">
    <property type="protein sequence ID" value="KAJ7205026.1"/>
    <property type="molecule type" value="Genomic_DNA"/>
</dbReference>
<sequence length="103" mass="11205">ITPDRSSFITYTTLAKPIAIQLGDNSEIFAIGVGTRRKHVGSRTLYFTQTLYAPKLAGSLLSVGQLTATRGVKLEFEGNLCLIKLHGETLCQAAFKDGLYVLD</sequence>
<accession>A0AAD6V7D9</accession>
<evidence type="ECO:0000313" key="2">
    <source>
        <dbReference type="EMBL" id="KAJ7205026.1"/>
    </source>
</evidence>
<proteinExistence type="predicted"/>
<comment type="caution">
    <text evidence="2">The sequence shown here is derived from an EMBL/GenBank/DDBJ whole genome shotgun (WGS) entry which is preliminary data.</text>
</comment>